<sequence>MRKGARGRMGICCAQRCTRKDIDVLCAKAHVEGRRCAVPKRTHGRIQVCCAGRRTRKDGDMLCAGTVAASHSSDSRCVSSDTMWLSKWRHSHSWLHCHRFHPLFMEVLVETRHRQFGKRHPVPFNPG</sequence>
<comment type="caution">
    <text evidence="1">The sequence shown here is derived from an EMBL/GenBank/DDBJ whole genome shotgun (WGS) entry which is preliminary data.</text>
</comment>
<name>A0A834FI59_ORYME</name>
<organism evidence="1 2">
    <name type="scientific">Oryzias melastigma</name>
    <name type="common">Marine medaka</name>
    <dbReference type="NCBI Taxonomy" id="30732"/>
    <lineage>
        <taxon>Eukaryota</taxon>
        <taxon>Metazoa</taxon>
        <taxon>Chordata</taxon>
        <taxon>Craniata</taxon>
        <taxon>Vertebrata</taxon>
        <taxon>Euteleostomi</taxon>
        <taxon>Actinopterygii</taxon>
        <taxon>Neopterygii</taxon>
        <taxon>Teleostei</taxon>
        <taxon>Neoteleostei</taxon>
        <taxon>Acanthomorphata</taxon>
        <taxon>Ovalentaria</taxon>
        <taxon>Atherinomorphae</taxon>
        <taxon>Beloniformes</taxon>
        <taxon>Adrianichthyidae</taxon>
        <taxon>Oryziinae</taxon>
        <taxon>Oryzias</taxon>
    </lineage>
</organism>
<dbReference type="EMBL" id="WKFB01000133">
    <property type="protein sequence ID" value="KAF6734496.1"/>
    <property type="molecule type" value="Genomic_DNA"/>
</dbReference>
<evidence type="ECO:0000313" key="1">
    <source>
        <dbReference type="EMBL" id="KAF6734496.1"/>
    </source>
</evidence>
<dbReference type="Proteomes" id="UP000646548">
    <property type="component" value="Unassembled WGS sequence"/>
</dbReference>
<dbReference type="AlphaFoldDB" id="A0A834FI59"/>
<proteinExistence type="predicted"/>
<evidence type="ECO:0000313" key="2">
    <source>
        <dbReference type="Proteomes" id="UP000646548"/>
    </source>
</evidence>
<reference evidence="1" key="1">
    <citation type="journal article" name="BMC Genomics">
        <title>Long-read sequencing and de novo genome assembly of marine medaka (Oryzias melastigma).</title>
        <authorList>
            <person name="Liang P."/>
            <person name="Saqib H.S.A."/>
            <person name="Ni X."/>
            <person name="Shen Y."/>
        </authorList>
    </citation>
    <scope>NUCLEOTIDE SEQUENCE</scope>
    <source>
        <strain evidence="1">Bigg-433</strain>
    </source>
</reference>
<accession>A0A834FI59</accession>
<protein>
    <submittedName>
        <fullName evidence="1">Uncharacterized protein</fullName>
    </submittedName>
</protein>
<gene>
    <name evidence="1" type="ORF">FQA47_012714</name>
</gene>